<dbReference type="Gene3D" id="2.60.450.10">
    <property type="entry name" value="Lipopolysaccharide (LPS) transport protein A like domain"/>
    <property type="match status" value="1"/>
</dbReference>
<name>A0ABN6PE99_9BURK</name>
<dbReference type="PANTHER" id="PTHR36504">
    <property type="entry name" value="LIPOPOLYSACCHARIDE EXPORT SYSTEM PROTEIN LPTA"/>
    <property type="match status" value="1"/>
</dbReference>
<dbReference type="RefSeq" id="WP_251971624.1">
    <property type="nucleotide sequence ID" value="NZ_AP025730.1"/>
</dbReference>
<feature type="region of interest" description="Disordered" evidence="5">
    <location>
        <begin position="171"/>
        <end position="193"/>
    </location>
</feature>
<evidence type="ECO:0000256" key="2">
    <source>
        <dbReference type="ARBA" id="ARBA00022729"/>
    </source>
</evidence>
<feature type="domain" description="Organic solvent tolerance-like N-terminal" evidence="6">
    <location>
        <begin position="49"/>
        <end position="163"/>
    </location>
</feature>
<organism evidence="7 8">
    <name type="scientific">Sphaerotilus microaerophilus</name>
    <dbReference type="NCBI Taxonomy" id="2914710"/>
    <lineage>
        <taxon>Bacteria</taxon>
        <taxon>Pseudomonadati</taxon>
        <taxon>Pseudomonadota</taxon>
        <taxon>Betaproteobacteria</taxon>
        <taxon>Burkholderiales</taxon>
        <taxon>Sphaerotilaceae</taxon>
        <taxon>Sphaerotilus</taxon>
    </lineage>
</organism>
<keyword evidence="2" id="KW-0732">Signal</keyword>
<comment type="function">
    <text evidence="4">Involved in the assembly of lipopolysaccharide (LPS). Required for the translocation of LPS from the inner membrane to the outer membrane.</text>
</comment>
<protein>
    <recommendedName>
        <fullName evidence="4">Lipopolysaccharide export system protein LptA</fullName>
    </recommendedName>
</protein>
<dbReference type="NCBIfam" id="TIGR03002">
    <property type="entry name" value="outer_YhbN_LptA"/>
    <property type="match status" value="1"/>
</dbReference>
<dbReference type="InterPro" id="IPR052037">
    <property type="entry name" value="LPS_export_LptA"/>
</dbReference>
<sequence>MPTHHTPLGDFRRTSRHDGGLRYAVLALLLVTAAAQAERGDRTQPLQFDAGQVRIDGKRRVQLLSGGVEVNQGTMQIKAAQVELRETPQGQVAVAEGSAAAPLVQFRQKRDGVDEWIEGQAQRVEYDAGAQVVRLLQRAQVRLLRAGVLADQVNGELIVYDNARDVFEVQGGGTGGSGRVRGTVTPRASEGGR</sequence>
<dbReference type="EMBL" id="AP025730">
    <property type="protein sequence ID" value="BDI03331.1"/>
    <property type="molecule type" value="Genomic_DNA"/>
</dbReference>
<keyword evidence="1 4" id="KW-0813">Transport</keyword>
<proteinExistence type="inferred from homology"/>
<accession>A0ABN6PE99</accession>
<evidence type="ECO:0000313" key="8">
    <source>
        <dbReference type="Proteomes" id="UP001057498"/>
    </source>
</evidence>
<reference evidence="7" key="1">
    <citation type="submission" date="2022-04" db="EMBL/GenBank/DDBJ databases">
        <title>Whole genome sequence of Sphaerotilus sp. FB-5.</title>
        <authorList>
            <person name="Takeda M."/>
            <person name="Narihara S."/>
            <person name="Akimoto M."/>
            <person name="Akimoto R."/>
            <person name="Nishiyashiki S."/>
            <person name="Murakami T."/>
        </authorList>
    </citation>
    <scope>NUCLEOTIDE SEQUENCE</scope>
    <source>
        <strain evidence="7">FB-5</strain>
    </source>
</reference>
<comment type="subunit">
    <text evidence="4">Component of the lipopolysaccharide transport and assembly complex.</text>
</comment>
<keyword evidence="8" id="KW-1185">Reference proteome</keyword>
<comment type="subcellular location">
    <subcellularLocation>
        <location evidence="4">Periplasm</location>
    </subcellularLocation>
</comment>
<evidence type="ECO:0000259" key="6">
    <source>
        <dbReference type="Pfam" id="PF03968"/>
    </source>
</evidence>
<evidence type="ECO:0000256" key="5">
    <source>
        <dbReference type="SAM" id="MobiDB-lite"/>
    </source>
</evidence>
<evidence type="ECO:0000313" key="7">
    <source>
        <dbReference type="EMBL" id="BDI03331.1"/>
    </source>
</evidence>
<dbReference type="PANTHER" id="PTHR36504:SF1">
    <property type="entry name" value="LIPOPOLYSACCHARIDE EXPORT SYSTEM PROTEIN LPTA"/>
    <property type="match status" value="1"/>
</dbReference>
<keyword evidence="3 4" id="KW-0574">Periplasm</keyword>
<dbReference type="Proteomes" id="UP001057498">
    <property type="component" value="Chromosome"/>
</dbReference>
<gene>
    <name evidence="4" type="primary">lptA</name>
    <name evidence="7" type="ORF">CATMQ487_03010</name>
</gene>
<comment type="similarity">
    <text evidence="4">Belongs to the LptA family.</text>
</comment>
<evidence type="ECO:0000256" key="1">
    <source>
        <dbReference type="ARBA" id="ARBA00022448"/>
    </source>
</evidence>
<dbReference type="HAMAP" id="MF_01914">
    <property type="entry name" value="LPS_assembly_LptA"/>
    <property type="match status" value="1"/>
</dbReference>
<evidence type="ECO:0000256" key="4">
    <source>
        <dbReference type="HAMAP-Rule" id="MF_01914"/>
    </source>
</evidence>
<evidence type="ECO:0000256" key="3">
    <source>
        <dbReference type="ARBA" id="ARBA00022764"/>
    </source>
</evidence>
<dbReference type="InterPro" id="IPR014340">
    <property type="entry name" value="LptA"/>
</dbReference>
<dbReference type="InterPro" id="IPR005653">
    <property type="entry name" value="OstA-like_N"/>
</dbReference>
<dbReference type="Pfam" id="PF03968">
    <property type="entry name" value="LptD_N"/>
    <property type="match status" value="1"/>
</dbReference>